<sequence>MSFWSTDFMNDRRKQWLNALVKFQYLVNGAWYDATINTKRVTGNKVEIIVSFPRTSSGSQTIKAVRIIDVTGKQAGYQATEIVRAANQGVLTKFEFPIYEKEDET</sequence>
<proteinExistence type="predicted"/>
<organism evidence="1">
    <name type="scientific">Myoviridae sp. ctyWv1</name>
    <dbReference type="NCBI Taxonomy" id="2826718"/>
    <lineage>
        <taxon>Viruses</taxon>
        <taxon>Duplodnaviria</taxon>
        <taxon>Heunggongvirae</taxon>
        <taxon>Uroviricota</taxon>
        <taxon>Caudoviricetes</taxon>
    </lineage>
</organism>
<dbReference type="EMBL" id="BK015755">
    <property type="protein sequence ID" value="DAE23586.1"/>
    <property type="molecule type" value="Genomic_DNA"/>
</dbReference>
<evidence type="ECO:0000313" key="1">
    <source>
        <dbReference type="EMBL" id="DAE23586.1"/>
    </source>
</evidence>
<name>A0A8S5QXA5_9CAUD</name>
<protein>
    <submittedName>
        <fullName evidence="1">Uncharacterized protein</fullName>
    </submittedName>
</protein>
<reference evidence="1" key="1">
    <citation type="journal article" date="2021" name="Proc. Natl. Acad. Sci. U.S.A.">
        <title>A Catalog of Tens of Thousands of Viruses from Human Metagenomes Reveals Hidden Associations with Chronic Diseases.</title>
        <authorList>
            <person name="Tisza M.J."/>
            <person name="Buck C.B."/>
        </authorList>
    </citation>
    <scope>NUCLEOTIDE SEQUENCE</scope>
    <source>
        <strain evidence="1">CtyWv1</strain>
    </source>
</reference>
<accession>A0A8S5QXA5</accession>